<sequence length="438" mass="47239">MFETGAECVADPVVPGIVDGPLDECSFDPADLDPPVDPSAFELPVLPVEWLDADDCLTALAAAEQQIAMLYARQARLIARFAALRRDHPLRPTSEFTADELAAALSWPRWRAAQRLAQAEALTARLPATMAALDHGSIDPPTAEGLCRVTAQVADSTTVDAVERKALGPNPAGLTSGQIKARARRAVAELDPHHADRHLRAAQQRRVTLVPQEDGMAGLWALLPAEDAVAIRDRLTALARDTRTDDTRTADQRRADVFVDLLLGAPAQREVRVNLTLPLDTALGGNSPAELAGYGPIDADTARRLAADATWRRILTDAKTGAVVDVGRSTYRPPAALADLVVARDRCCVFPGCTYPADSCDLDHTISWQDGGSTSAANLGALCRHHHRLKHETAWQLEQPAPGRFRWTSPTGRRYTTGSALSRGQPTSRQPTGPERDS</sequence>
<dbReference type="InterPro" id="IPR002711">
    <property type="entry name" value="HNH"/>
</dbReference>
<dbReference type="Gene3D" id="1.10.30.50">
    <property type="match status" value="1"/>
</dbReference>
<evidence type="ECO:0000313" key="5">
    <source>
        <dbReference type="Proteomes" id="UP000614996"/>
    </source>
</evidence>
<accession>A0A8J4EP89</accession>
<protein>
    <recommendedName>
        <fullName evidence="3">HNH nuclease domain-containing protein</fullName>
    </recommendedName>
</protein>
<evidence type="ECO:0000256" key="2">
    <source>
        <dbReference type="SAM" id="MobiDB-lite"/>
    </source>
</evidence>
<dbReference type="AlphaFoldDB" id="A0A8J4EP89"/>
<dbReference type="GO" id="GO:0003676">
    <property type="term" value="F:nucleic acid binding"/>
    <property type="evidence" value="ECO:0007669"/>
    <property type="project" value="InterPro"/>
</dbReference>
<evidence type="ECO:0000313" key="4">
    <source>
        <dbReference type="EMBL" id="GIL31416.1"/>
    </source>
</evidence>
<comment type="similarity">
    <text evidence="1">Belongs to the Rv1128c/1148c/1588c/1702c/1945/3466 family.</text>
</comment>
<feature type="region of interest" description="Disordered" evidence="2">
    <location>
        <begin position="401"/>
        <end position="438"/>
    </location>
</feature>
<dbReference type="EMBL" id="BOPO01000143">
    <property type="protein sequence ID" value="GIL31416.1"/>
    <property type="molecule type" value="Genomic_DNA"/>
</dbReference>
<feature type="domain" description="HNH nuclease" evidence="3">
    <location>
        <begin position="336"/>
        <end position="388"/>
    </location>
</feature>
<dbReference type="SMART" id="SM00507">
    <property type="entry name" value="HNHc"/>
    <property type="match status" value="1"/>
</dbReference>
<dbReference type="InterPro" id="IPR003870">
    <property type="entry name" value="DUF222"/>
</dbReference>
<gene>
    <name evidence="4" type="ORF">NUM_66700</name>
</gene>
<organism evidence="4 5">
    <name type="scientific">Actinocatenispora comari</name>
    <dbReference type="NCBI Taxonomy" id="2807577"/>
    <lineage>
        <taxon>Bacteria</taxon>
        <taxon>Bacillati</taxon>
        <taxon>Actinomycetota</taxon>
        <taxon>Actinomycetes</taxon>
        <taxon>Micromonosporales</taxon>
        <taxon>Micromonosporaceae</taxon>
        <taxon>Actinocatenispora</taxon>
    </lineage>
</organism>
<keyword evidence="5" id="KW-1185">Reference proteome</keyword>
<dbReference type="Proteomes" id="UP000614996">
    <property type="component" value="Unassembled WGS sequence"/>
</dbReference>
<dbReference type="Pfam" id="PF02720">
    <property type="entry name" value="DUF222"/>
    <property type="match status" value="1"/>
</dbReference>
<proteinExistence type="inferred from homology"/>
<dbReference type="InterPro" id="IPR003615">
    <property type="entry name" value="HNH_nuc"/>
</dbReference>
<evidence type="ECO:0000256" key="1">
    <source>
        <dbReference type="ARBA" id="ARBA00023450"/>
    </source>
</evidence>
<dbReference type="RefSeq" id="WP_207128990.1">
    <property type="nucleotide sequence ID" value="NZ_BOPO01000143.1"/>
</dbReference>
<dbReference type="GO" id="GO:0004519">
    <property type="term" value="F:endonuclease activity"/>
    <property type="evidence" value="ECO:0007669"/>
    <property type="project" value="InterPro"/>
</dbReference>
<dbReference type="Pfam" id="PF01844">
    <property type="entry name" value="HNH"/>
    <property type="match status" value="1"/>
</dbReference>
<feature type="compositionally biased region" description="Polar residues" evidence="2">
    <location>
        <begin position="408"/>
        <end position="431"/>
    </location>
</feature>
<reference evidence="5" key="1">
    <citation type="journal article" date="2021" name="Int. J. Syst. Evol. Microbiol.">
        <title>Actinocatenispora comari sp. nov., an endophytic actinomycete isolated from aerial parts of Comarum salesowianum.</title>
        <authorList>
            <person name="Oyunbileg N."/>
            <person name="Iizaka Y."/>
            <person name="Hamada M."/>
            <person name="Davaapurev B.O."/>
            <person name="Fukumoto A."/>
            <person name="Tsetseg B."/>
            <person name="Kato F."/>
            <person name="Tamura T."/>
            <person name="Batkhuu J."/>
            <person name="Anzai Y."/>
        </authorList>
    </citation>
    <scope>NUCLEOTIDE SEQUENCE [LARGE SCALE GENOMIC DNA]</scope>
    <source>
        <strain evidence="5">NUM-2625</strain>
    </source>
</reference>
<evidence type="ECO:0000259" key="3">
    <source>
        <dbReference type="SMART" id="SM00507"/>
    </source>
</evidence>
<dbReference type="CDD" id="cd00085">
    <property type="entry name" value="HNHc"/>
    <property type="match status" value="1"/>
</dbReference>
<comment type="caution">
    <text evidence="4">The sequence shown here is derived from an EMBL/GenBank/DDBJ whole genome shotgun (WGS) entry which is preliminary data.</text>
</comment>
<name>A0A8J4EP89_9ACTN</name>
<dbReference type="GO" id="GO:0008270">
    <property type="term" value="F:zinc ion binding"/>
    <property type="evidence" value="ECO:0007669"/>
    <property type="project" value="InterPro"/>
</dbReference>